<protein>
    <submittedName>
        <fullName evidence="1">Uncharacterized protein</fullName>
    </submittedName>
</protein>
<keyword evidence="2" id="KW-1185">Reference proteome</keyword>
<organism evidence="1 2">
    <name type="scientific">Candidatus Lokiarchaeum ossiferum</name>
    <dbReference type="NCBI Taxonomy" id="2951803"/>
    <lineage>
        <taxon>Archaea</taxon>
        <taxon>Promethearchaeati</taxon>
        <taxon>Promethearchaeota</taxon>
        <taxon>Promethearchaeia</taxon>
        <taxon>Promethearchaeales</taxon>
        <taxon>Promethearchaeaceae</taxon>
        <taxon>Candidatus Lokiarchaeum</taxon>
    </lineage>
</organism>
<dbReference type="Proteomes" id="UP001208689">
    <property type="component" value="Chromosome"/>
</dbReference>
<dbReference type="EMBL" id="CP104013">
    <property type="protein sequence ID" value="UYP44067.1"/>
    <property type="molecule type" value="Genomic_DNA"/>
</dbReference>
<evidence type="ECO:0000313" key="1">
    <source>
        <dbReference type="EMBL" id="UYP44067.1"/>
    </source>
</evidence>
<accession>A0ABY6HMF0</accession>
<proteinExistence type="predicted"/>
<reference evidence="1" key="1">
    <citation type="submission" date="2022-09" db="EMBL/GenBank/DDBJ databases">
        <title>Actin cytoskeleton and complex cell architecture in an #Asgard archaeon.</title>
        <authorList>
            <person name="Ponce Toledo R.I."/>
            <person name="Schleper C."/>
            <person name="Rodrigues Oliveira T."/>
            <person name="Wollweber F."/>
            <person name="Xu J."/>
            <person name="Rittmann S."/>
            <person name="Klingl A."/>
            <person name="Pilhofer M."/>
        </authorList>
    </citation>
    <scope>NUCLEOTIDE SEQUENCE</scope>
    <source>
        <strain evidence="1">B-35</strain>
    </source>
</reference>
<name>A0ABY6HMF0_9ARCH</name>
<sequence>MSKEKNILSKKEGASTESIFDQIINYRDVISTAMEQPPMLLEEHLIMLLKNSDPNIQKFAQDNLTLIKKDIRLFYE</sequence>
<evidence type="ECO:0000313" key="2">
    <source>
        <dbReference type="Proteomes" id="UP001208689"/>
    </source>
</evidence>
<gene>
    <name evidence="1" type="ORF">NEF87_000352</name>
</gene>